<dbReference type="Pfam" id="PF22672">
    <property type="entry name" value="DBL_C"/>
    <property type="match status" value="2"/>
</dbReference>
<dbReference type="InterPro" id="IPR029211">
    <property type="entry name" value="PfEMP1_ATS"/>
</dbReference>
<dbReference type="InterPro" id="IPR004258">
    <property type="entry name" value="DBL"/>
</dbReference>
<dbReference type="Pfam" id="PF03011">
    <property type="entry name" value="PFEMP"/>
    <property type="match status" value="2"/>
</dbReference>
<dbReference type="GO" id="GO:0016020">
    <property type="term" value="C:membrane"/>
    <property type="evidence" value="ECO:0007669"/>
    <property type="project" value="InterPro"/>
</dbReference>
<evidence type="ECO:0000256" key="2">
    <source>
        <dbReference type="SAM" id="MobiDB-lite"/>
    </source>
</evidence>
<dbReference type="InterPro" id="IPR054595">
    <property type="entry name" value="DBL_C"/>
</dbReference>
<dbReference type="Gene3D" id="1.20.1310.20">
    <property type="entry name" value="Duffy-antigen binding domain"/>
    <property type="match status" value="2"/>
</dbReference>
<feature type="domain" description="Plasmodium falciparum erythrocyte membrane protein-1 N-terminal segment" evidence="7">
    <location>
        <begin position="23"/>
        <end position="59"/>
    </location>
</feature>
<feature type="compositionally biased region" description="Basic and acidic residues" evidence="2">
    <location>
        <begin position="1583"/>
        <end position="1612"/>
    </location>
</feature>
<dbReference type="FunFam" id="1.20.1310.20:FF:000001">
    <property type="entry name" value="Erythrocyte membrane protein 1, PfEMP1"/>
    <property type="match status" value="1"/>
</dbReference>
<evidence type="ECO:0000256" key="3">
    <source>
        <dbReference type="SAM" id="Phobius"/>
    </source>
</evidence>
<gene>
    <name evidence="10" type="ORF">PFTANZ_06064</name>
</gene>
<proteinExistence type="predicted"/>
<dbReference type="FunFam" id="1.20.58.830:FF:000005">
    <property type="entry name" value="Erythrocyte membrane protein 1, PfEMP1"/>
    <property type="match status" value="1"/>
</dbReference>
<feature type="domain" description="Plasmodium falciparum erythrocyte membrane protein 1 acidic terminal segment" evidence="6">
    <location>
        <begin position="1672"/>
        <end position="1769"/>
    </location>
</feature>
<dbReference type="Gene3D" id="1.20.58.830">
    <property type="match status" value="2"/>
</dbReference>
<feature type="domain" description="Duffy-antigen binding" evidence="5">
    <location>
        <begin position="914"/>
        <end position="1115"/>
    </location>
</feature>
<feature type="region of interest" description="Disordered" evidence="2">
    <location>
        <begin position="888"/>
        <end position="916"/>
    </location>
</feature>
<feature type="domain" description="Duffy-antigen binding" evidence="5">
    <location>
        <begin position="120"/>
        <end position="325"/>
    </location>
</feature>
<dbReference type="InterPro" id="IPR042202">
    <property type="entry name" value="Duffy-ag-bd_sf"/>
</dbReference>
<evidence type="ECO:0000259" key="9">
    <source>
        <dbReference type="Pfam" id="PF22672"/>
    </source>
</evidence>
<dbReference type="Pfam" id="PF18562">
    <property type="entry name" value="CIDR1_gamma"/>
    <property type="match status" value="1"/>
</dbReference>
<dbReference type="SUPFAM" id="SSF140924">
    <property type="entry name" value="Duffy binding domain-like"/>
    <property type="match status" value="4"/>
</dbReference>
<feature type="region of interest" description="Disordered" evidence="2">
    <location>
        <begin position="1548"/>
        <end position="1639"/>
    </location>
</feature>
<feature type="domain" description="Duffy-binding-like" evidence="4">
    <location>
        <begin position="1403"/>
        <end position="1553"/>
    </location>
</feature>
<dbReference type="Pfam" id="PF15445">
    <property type="entry name" value="ATS"/>
    <property type="match status" value="1"/>
</dbReference>
<dbReference type="InterPro" id="IPR041480">
    <property type="entry name" value="CIDR1_gamma"/>
</dbReference>
<evidence type="ECO:0000259" key="8">
    <source>
        <dbReference type="Pfam" id="PF18562"/>
    </source>
</evidence>
<organism evidence="10 11">
    <name type="scientific">Plasmodium falciparum Tanzania</name>
    <name type="common">2000708</name>
    <dbReference type="NCBI Taxonomy" id="1036725"/>
    <lineage>
        <taxon>Eukaryota</taxon>
        <taxon>Sar</taxon>
        <taxon>Alveolata</taxon>
        <taxon>Apicomplexa</taxon>
        <taxon>Aconoidasida</taxon>
        <taxon>Haemosporida</taxon>
        <taxon>Plasmodiidae</taxon>
        <taxon>Plasmodium</taxon>
        <taxon>Plasmodium (Laverania)</taxon>
    </lineage>
</organism>
<accession>A0A024VXN9</accession>
<evidence type="ECO:0000259" key="6">
    <source>
        <dbReference type="Pfam" id="PF15445"/>
    </source>
</evidence>
<protein>
    <recommendedName>
        <fullName evidence="12">Erythrocyte membrane protein 1</fullName>
    </recommendedName>
</protein>
<feature type="transmembrane region" description="Helical" evidence="3">
    <location>
        <begin position="1649"/>
        <end position="1673"/>
    </location>
</feature>
<dbReference type="Proteomes" id="UP000030708">
    <property type="component" value="Unassembled WGS sequence"/>
</dbReference>
<evidence type="ECO:0000313" key="11">
    <source>
        <dbReference type="Proteomes" id="UP000030708"/>
    </source>
</evidence>
<keyword evidence="3" id="KW-1133">Transmembrane helix</keyword>
<feature type="coiled-coil region" evidence="1">
    <location>
        <begin position="1217"/>
        <end position="1244"/>
    </location>
</feature>
<dbReference type="Pfam" id="PF05424">
    <property type="entry name" value="Duffy_binding"/>
    <property type="match status" value="2"/>
</dbReference>
<evidence type="ECO:0000259" key="5">
    <source>
        <dbReference type="Pfam" id="PF05424"/>
    </source>
</evidence>
<keyword evidence="3" id="KW-0472">Membrane</keyword>
<feature type="compositionally biased region" description="Acidic residues" evidence="2">
    <location>
        <begin position="798"/>
        <end position="807"/>
    </location>
</feature>
<dbReference type="Pfam" id="PF15447">
    <property type="entry name" value="NTS"/>
    <property type="match status" value="1"/>
</dbReference>
<dbReference type="OrthoDB" id="10564068at2759"/>
<dbReference type="InterPro" id="IPR029210">
    <property type="entry name" value="PfEMP1_NTS"/>
</dbReference>
<evidence type="ECO:0000256" key="1">
    <source>
        <dbReference type="SAM" id="Coils"/>
    </source>
</evidence>
<keyword evidence="3" id="KW-0812">Transmembrane</keyword>
<dbReference type="GO" id="GO:0046789">
    <property type="term" value="F:host cell surface receptor binding"/>
    <property type="evidence" value="ECO:0007669"/>
    <property type="project" value="InterPro"/>
</dbReference>
<dbReference type="EMBL" id="KI926804">
    <property type="protein sequence ID" value="ETW33217.1"/>
    <property type="molecule type" value="Genomic_DNA"/>
</dbReference>
<feature type="domain" description="Duffy-binding-like" evidence="9">
    <location>
        <begin position="1146"/>
        <end position="1291"/>
    </location>
</feature>
<evidence type="ECO:0000313" key="10">
    <source>
        <dbReference type="EMBL" id="ETW33217.1"/>
    </source>
</evidence>
<keyword evidence="1" id="KW-0175">Coiled coil</keyword>
<reference evidence="10 11" key="2">
    <citation type="submission" date="2013-02" db="EMBL/GenBank/DDBJ databases">
        <title>The Genome Sequence of Plasmodium falciparum Tanzania (2000708).</title>
        <authorList>
            <consortium name="The Broad Institute Genome Sequencing Platform"/>
            <consortium name="The Broad Institute Genome Sequencing Center for Infectious Disease"/>
            <person name="Neafsey D."/>
            <person name="Cheeseman I."/>
            <person name="Volkman S."/>
            <person name="Adams J."/>
            <person name="Walker B."/>
            <person name="Young S.K."/>
            <person name="Zeng Q."/>
            <person name="Gargeya S."/>
            <person name="Fitzgerald M."/>
            <person name="Haas B."/>
            <person name="Abouelleil A."/>
            <person name="Alvarado L."/>
            <person name="Arachchi H.M."/>
            <person name="Berlin A.M."/>
            <person name="Chapman S.B."/>
            <person name="Dewar J."/>
            <person name="Goldberg J."/>
            <person name="Griggs A."/>
            <person name="Gujja S."/>
            <person name="Hansen M."/>
            <person name="Howarth C."/>
            <person name="Imamovic A."/>
            <person name="Larimer J."/>
            <person name="McCowan C."/>
            <person name="Murphy C."/>
            <person name="Neiman D."/>
            <person name="Pearson M."/>
            <person name="Priest M."/>
            <person name="Roberts A."/>
            <person name="Saif S."/>
            <person name="Shea T."/>
            <person name="Sisk P."/>
            <person name="Sykes S."/>
            <person name="Wortman J."/>
            <person name="Nusbaum C."/>
            <person name="Birren B."/>
        </authorList>
    </citation>
    <scope>NUCLEOTIDE SEQUENCE [LARGE SCALE GENOMIC DNA]</scope>
    <source>
        <strain evidence="11">Tanzania (2000708)</strain>
    </source>
</reference>
<dbReference type="InterPro" id="IPR008602">
    <property type="entry name" value="Duffy-antigen-binding"/>
</dbReference>
<feature type="domain" description="Duffy-binding-like" evidence="4">
    <location>
        <begin position="602"/>
        <end position="742"/>
    </location>
</feature>
<feature type="domain" description="Cysteine-rich interdomain region 1 gamma" evidence="8">
    <location>
        <begin position="1336"/>
        <end position="1387"/>
    </location>
</feature>
<feature type="domain" description="Duffy-binding-like" evidence="9">
    <location>
        <begin position="329"/>
        <end position="495"/>
    </location>
</feature>
<name>A0A024VXN9_PLAFA</name>
<evidence type="ECO:0000259" key="4">
    <source>
        <dbReference type="Pfam" id="PF03011"/>
    </source>
</evidence>
<feature type="compositionally biased region" description="Pro residues" evidence="2">
    <location>
        <begin position="1614"/>
        <end position="1633"/>
    </location>
</feature>
<dbReference type="Gene3D" id="1.20.58.1930">
    <property type="match status" value="2"/>
</dbReference>
<feature type="region of interest" description="Disordered" evidence="2">
    <location>
        <begin position="748"/>
        <end position="840"/>
    </location>
</feature>
<reference evidence="10 11" key="1">
    <citation type="submission" date="2013-02" db="EMBL/GenBank/DDBJ databases">
        <title>The Genome Annotation of Plasmodium falciparum Tanzania (2000708).</title>
        <authorList>
            <consortium name="The Broad Institute Genome Sequencing Platform"/>
            <consortium name="The Broad Institute Genome Sequencing Center for Infectious Disease"/>
            <person name="Neafsey D."/>
            <person name="Hoffman S."/>
            <person name="Volkman S."/>
            <person name="Rosenthal P."/>
            <person name="Walker B."/>
            <person name="Young S.K."/>
            <person name="Zeng Q."/>
            <person name="Gargeya S."/>
            <person name="Fitzgerald M."/>
            <person name="Haas B."/>
            <person name="Abouelleil A."/>
            <person name="Allen A.W."/>
            <person name="Alvarado L."/>
            <person name="Arachchi H.M."/>
            <person name="Berlin A.M."/>
            <person name="Chapman S.B."/>
            <person name="Gainer-Dewar J."/>
            <person name="Goldberg J."/>
            <person name="Griggs A."/>
            <person name="Gujja S."/>
            <person name="Hansen M."/>
            <person name="Howarth C."/>
            <person name="Imamovic A."/>
            <person name="Ireland A."/>
            <person name="Larimer J."/>
            <person name="McCowan C."/>
            <person name="Murphy C."/>
            <person name="Pearson M."/>
            <person name="Poon T.W."/>
            <person name="Priest M."/>
            <person name="Roberts A."/>
            <person name="Saif S."/>
            <person name="Shea T."/>
            <person name="Sisk P."/>
            <person name="Sykes S."/>
            <person name="Wortman J."/>
            <person name="Nusbaum C."/>
            <person name="Birren B."/>
        </authorList>
    </citation>
    <scope>NUCLEOTIDE SEQUENCE [LARGE SCALE GENOMIC DNA]</scope>
    <source>
        <strain evidence="11">Tanzania (2000708)</strain>
    </source>
</reference>
<evidence type="ECO:0000259" key="7">
    <source>
        <dbReference type="Pfam" id="PF15447"/>
    </source>
</evidence>
<evidence type="ECO:0008006" key="12">
    <source>
        <dbReference type="Google" id="ProtNLM"/>
    </source>
</evidence>
<sequence length="1771" mass="202774">MARGRGGAASSGEDAEKYKNAKDAKELLDKIGQQVYNEKVKKGVAETYKGELKGNLASSTFFVRETVSSLDPCELDYTKRLNGKRYPCANRSPVRFSDENRSQCTFNRIKDSQERDNDVGACAPFRRLSVCDYNLEKMGTKKIKATHNLLAEVCLAAKYEAESLEKYRDLYEAKYHDFGSTICTVLARSFADIGDIIRGKDLYLGNPQEKKQREQLDDNLKKYFQQIHDDVTSTKGRSASPLQARYQDTKGDFFQLREDWWYANRNDVWKAMTCEAPESAKYFRQTCGSNENTATQAKNKCRCGDGKKPDDQVPTYFDYVPQYLRWFEEWAEDFCRKRKHKLENAITNCRGKDGSGEERYCSRNGYDCKKTVRGKNILVSDPECTNCSVVCTPFVDWIDNKKLEFEKQKNKYDKEIQKKEDKTTTTITIGDKTINNLYVGDFYKILHEYYPKVDKFLEKLNKEGICEKQPQASGETADAADFSGQNYVKTFDHTEYCETCPWCATKKKGNDGKWTENPHGLCTDEQNNDFDDKKTTEINLLDKDKDGTNIVEKLKSLCNTPFKRTIQKWKCRFESSEKHYCVLQDDNKDNPQKRTIHSFNSLFWRWVTEMLKDSIDWSKELNSCINNNSANCISKKCNKDCECFEKWVGQKEQEWQQVLDVYDKQPDFNGVPPYGALEWNLQNDYLEMIQKYYRQEKPVEEIKKIIEKNKQNVGNCKKDNNSITKFLQQEKEIATECKKIQEECKKKKQQRQKQANENLARSAVNPPRVPTAGTSSQPGTTPPVEHVPVGDNDNHSDEDSDEEDDDVDKNVEAEGSEEPEPAVDVQEGSEATDQDLPEVKKDDVNVCDTVKSALAEDNLTQACQQKYGKNAPSSWKCIPTEKTNAATGAAVTTTTKPGESGEKSGSSGTNQGATCIPPRRRKLYIGGLTKWANNSGNTQVVSGTVGNVATVDGVSTSPQVALLHAFIQSAAIETFFLWHKYKQEKKKPQGEAAALAFEGDEEDTAIEPDPEEELKGGTIPDDFKRQMFYTFGDYRDICLGKDIGNDVDEIEKKIKDVFTNGDAKDDQKRKNFWDKYGKDIWDGMVCALSYDTETQEKFESVHKNLMSTEKKNNYKSVTFPLKSGPSSGISLSDFAKKPQFIRWFEEWAEEFCRKRTYKLKKAKQECRGKEEGDKYCDGDGYDCTDKDKLRNESFIYLQCSDCQEQCIKYKKWIMNKKNQFNKQKKKFENEINNVDSRNQNKYDEGLYKNPKTMYDSFTHFVERLNKSAYCINSNVGVQIDFNKNGETFGSSEYCKACPVYGVTYNRTLKKYKPIDETTYNKKKVNRGKNENESVPTEIDVLILGRKGEEDDKYDDTDCTNSGIFENSSFEKWKCQKKNGVEQCKLKNYSGDIDDDENMEFNVFFQRWLRYFVHDYNILKDKIKPCLKTKYEKSNKCINGCKGKLECVEKWLNKKSTEWVEIKQHYKKHPKFANVSIPYLVKSYFVEQLYFDKDSTKAKDVVEGEEEQKKLWGCTGDNIDNDDQTKCDKGDFITNLIDKLKIKIATCKTQHDEKKGPCDPFPPVEDSPPEDTSPEDAQKPAFCPEEKVEPPEKPEAPKPEPEPEVVPKKDKTPVKPAPLPPPPPEAPPAAPTKPLPSDNTSDILKTTIPFGIALALGSIAFLFLKVIHIVVYISTNTNITTTSRHTLDQKPFIMSIHDRNLYTGEEYNYSINMVNNDIPMSGKNGTYTGIDLINDTLSGNKHIDIYDEVLKRKENELFGTNYKKNTSNNSPN</sequence>